<reference evidence="1" key="2">
    <citation type="journal article" date="2022" name="New Phytol.">
        <title>Evolutionary transition to the ectomycorrhizal habit in the genomes of a hyperdiverse lineage of mushroom-forming fungi.</title>
        <authorList>
            <person name="Looney B."/>
            <person name="Miyauchi S."/>
            <person name="Morin E."/>
            <person name="Drula E."/>
            <person name="Courty P.E."/>
            <person name="Kohler A."/>
            <person name="Kuo A."/>
            <person name="LaButti K."/>
            <person name="Pangilinan J."/>
            <person name="Lipzen A."/>
            <person name="Riley R."/>
            <person name="Andreopoulos W."/>
            <person name="He G."/>
            <person name="Johnson J."/>
            <person name="Nolan M."/>
            <person name="Tritt A."/>
            <person name="Barry K.W."/>
            <person name="Grigoriev I.V."/>
            <person name="Nagy L.G."/>
            <person name="Hibbett D."/>
            <person name="Henrissat B."/>
            <person name="Matheny P.B."/>
            <person name="Labbe J."/>
            <person name="Martin F.M."/>
        </authorList>
    </citation>
    <scope>NUCLEOTIDE SEQUENCE</scope>
    <source>
        <strain evidence="1">HHB10654</strain>
    </source>
</reference>
<dbReference type="Proteomes" id="UP000814140">
    <property type="component" value="Unassembled WGS sequence"/>
</dbReference>
<protein>
    <submittedName>
        <fullName evidence="1">Uncharacterized protein</fullName>
    </submittedName>
</protein>
<gene>
    <name evidence="1" type="ORF">BV25DRAFT_104582</name>
</gene>
<reference evidence="1" key="1">
    <citation type="submission" date="2021-03" db="EMBL/GenBank/DDBJ databases">
        <authorList>
            <consortium name="DOE Joint Genome Institute"/>
            <person name="Ahrendt S."/>
            <person name="Looney B.P."/>
            <person name="Miyauchi S."/>
            <person name="Morin E."/>
            <person name="Drula E."/>
            <person name="Courty P.E."/>
            <person name="Chicoki N."/>
            <person name="Fauchery L."/>
            <person name="Kohler A."/>
            <person name="Kuo A."/>
            <person name="Labutti K."/>
            <person name="Pangilinan J."/>
            <person name="Lipzen A."/>
            <person name="Riley R."/>
            <person name="Andreopoulos W."/>
            <person name="He G."/>
            <person name="Johnson J."/>
            <person name="Barry K.W."/>
            <person name="Grigoriev I.V."/>
            <person name="Nagy L."/>
            <person name="Hibbett D."/>
            <person name="Henrissat B."/>
            <person name="Matheny P.B."/>
            <person name="Labbe J."/>
            <person name="Martin F."/>
        </authorList>
    </citation>
    <scope>NUCLEOTIDE SEQUENCE</scope>
    <source>
        <strain evidence="1">HHB10654</strain>
    </source>
</reference>
<evidence type="ECO:0000313" key="1">
    <source>
        <dbReference type="EMBL" id="KAI0069160.1"/>
    </source>
</evidence>
<organism evidence="1 2">
    <name type="scientific">Artomyces pyxidatus</name>
    <dbReference type="NCBI Taxonomy" id="48021"/>
    <lineage>
        <taxon>Eukaryota</taxon>
        <taxon>Fungi</taxon>
        <taxon>Dikarya</taxon>
        <taxon>Basidiomycota</taxon>
        <taxon>Agaricomycotina</taxon>
        <taxon>Agaricomycetes</taxon>
        <taxon>Russulales</taxon>
        <taxon>Auriscalpiaceae</taxon>
        <taxon>Artomyces</taxon>
    </lineage>
</organism>
<keyword evidence="2" id="KW-1185">Reference proteome</keyword>
<name>A0ACB8TLB0_9AGAM</name>
<accession>A0ACB8TLB0</accession>
<sequence>MWVYILSLGTPPRQRSIVILWILHGSSMAQPRFDSRGALQLPSSPHSKQASPTQACRCAVSIVLVPRGPTVPSAWLIGTAGRPSGACRRYETRRCDVGGSSRGSAATISRVDEQRGRDLRSCTSRLVCAHLRAADSCGHSHPRGQLPWLPEGLCFDHDTN</sequence>
<proteinExistence type="predicted"/>
<comment type="caution">
    <text evidence="1">The sequence shown here is derived from an EMBL/GenBank/DDBJ whole genome shotgun (WGS) entry which is preliminary data.</text>
</comment>
<dbReference type="EMBL" id="MU277187">
    <property type="protein sequence ID" value="KAI0069160.1"/>
    <property type="molecule type" value="Genomic_DNA"/>
</dbReference>
<evidence type="ECO:0000313" key="2">
    <source>
        <dbReference type="Proteomes" id="UP000814140"/>
    </source>
</evidence>